<name>A0A9W8JZL0_9AGAR</name>
<dbReference type="InterPro" id="IPR007111">
    <property type="entry name" value="NACHT_NTPase"/>
</dbReference>
<evidence type="ECO:0000313" key="3">
    <source>
        <dbReference type="EMBL" id="KAJ3507509.1"/>
    </source>
</evidence>
<proteinExistence type="predicted"/>
<dbReference type="OrthoDB" id="5967843at2759"/>
<sequence length="886" mass="100992">MANIFCGSQGVIVQDSTFNVTSTTFQTAGTKGFDVLVKAVSQNAFHNSDDRTDPPKCHENTRVAVIKKIMDWVTGKIDTDGFLLWLHGPAGAGKSAIARTIAELCEKHNLLLASFFFLRSDSGRNTMKPLIASLAYRVACMVPAARVLIDSIIGGDPLILSYSVEAQLRKLVLDPLRILSDQGHFAEMPLPPLIIIDGLDECLDRDAQAHLIQVLSSSTAECQLPLRILVASRPETHIKLAFALACEQNTISHLELNDDFHPDDDIRQFLTDKFRDIRRCHPFRSQIPSLWPSEEQMNSLVRKASGQFIYASLVVRFVNFARDSPTRSLDVILDLRPPSVHRDLPFAQLDALYTFILAGTGDADVVLKILGLHFALGGDMQYMEEVNVQEIEVIEALLDLEDGDVRIALSDLSSLLEVAEFYDEGNPYQITFHHSSFPDFLLDRERSKTHHIDMKNMHAIIVQSLFRAFKIHEPFMFRRSEVKCIDLTAHMRQLSPPQLFQLRDDLECFSFGAYLECSTAVLRSFPRLDTIGRGEFMDGRSKAFFHILRESGEDEQYRRHSDLYLSYVTSCIQNCSRPESFHLMSTVWLVLQSPLRSSVENGTKLNLLPDGVNYSSVWEELCASLFHIKPVDREWDLDHWRLLRPPTDYNDTRADIEPLAGIYGDITETLRLVPDSILSGRLVRLAISCVEYLRRRGSSVSGQRTDYLRIWAEKSKRAPWTCRSRKRLTFIGRATRVTWHEVPWERFTAGWGYSCSQSLLKAHEALYSKTAKSKLFYWKAYRQYMWALDLLRRTLYVVGRSDDLVAALSKPFIQWPAPILFPRRVSRIRQVMGAYFKRVGKPTFPPDPADPDAPEGENISNEDEYGSFQCARVGRSIPFFVQDFYH</sequence>
<dbReference type="InterPro" id="IPR027417">
    <property type="entry name" value="P-loop_NTPase"/>
</dbReference>
<dbReference type="EMBL" id="JANKHO010000652">
    <property type="protein sequence ID" value="KAJ3507509.1"/>
    <property type="molecule type" value="Genomic_DNA"/>
</dbReference>
<dbReference type="InterPro" id="IPR056884">
    <property type="entry name" value="NPHP3-like_N"/>
</dbReference>
<feature type="domain" description="NACHT" evidence="2">
    <location>
        <begin position="82"/>
        <end position="234"/>
    </location>
</feature>
<reference evidence="3" key="1">
    <citation type="submission" date="2022-07" db="EMBL/GenBank/DDBJ databases">
        <title>Genome Sequence of Agrocybe chaxingu.</title>
        <authorList>
            <person name="Buettner E."/>
        </authorList>
    </citation>
    <scope>NUCLEOTIDE SEQUENCE</scope>
    <source>
        <strain evidence="3">MP-N11</strain>
    </source>
</reference>
<evidence type="ECO:0000313" key="4">
    <source>
        <dbReference type="Proteomes" id="UP001148786"/>
    </source>
</evidence>
<dbReference type="PROSITE" id="PS50837">
    <property type="entry name" value="NACHT"/>
    <property type="match status" value="1"/>
</dbReference>
<keyword evidence="1" id="KW-0677">Repeat</keyword>
<dbReference type="SUPFAM" id="SSF52540">
    <property type="entry name" value="P-loop containing nucleoside triphosphate hydrolases"/>
    <property type="match status" value="1"/>
</dbReference>
<gene>
    <name evidence="3" type="ORF">NLJ89_g6260</name>
</gene>
<keyword evidence="4" id="KW-1185">Reference proteome</keyword>
<dbReference type="PANTHER" id="PTHR10039:SF14">
    <property type="entry name" value="NACHT DOMAIN-CONTAINING PROTEIN"/>
    <property type="match status" value="1"/>
</dbReference>
<dbReference type="Gene3D" id="3.40.50.300">
    <property type="entry name" value="P-loop containing nucleotide triphosphate hydrolases"/>
    <property type="match status" value="1"/>
</dbReference>
<evidence type="ECO:0000256" key="1">
    <source>
        <dbReference type="ARBA" id="ARBA00022737"/>
    </source>
</evidence>
<protein>
    <recommendedName>
        <fullName evidence="2">NACHT domain-containing protein</fullName>
    </recommendedName>
</protein>
<dbReference type="Proteomes" id="UP001148786">
    <property type="component" value="Unassembled WGS sequence"/>
</dbReference>
<organism evidence="3 4">
    <name type="scientific">Agrocybe chaxingu</name>
    <dbReference type="NCBI Taxonomy" id="84603"/>
    <lineage>
        <taxon>Eukaryota</taxon>
        <taxon>Fungi</taxon>
        <taxon>Dikarya</taxon>
        <taxon>Basidiomycota</taxon>
        <taxon>Agaricomycotina</taxon>
        <taxon>Agaricomycetes</taxon>
        <taxon>Agaricomycetidae</taxon>
        <taxon>Agaricales</taxon>
        <taxon>Agaricineae</taxon>
        <taxon>Strophariaceae</taxon>
        <taxon>Agrocybe</taxon>
    </lineage>
</organism>
<accession>A0A9W8JZL0</accession>
<comment type="caution">
    <text evidence="3">The sequence shown here is derived from an EMBL/GenBank/DDBJ whole genome shotgun (WGS) entry which is preliminary data.</text>
</comment>
<dbReference type="PANTHER" id="PTHR10039">
    <property type="entry name" value="AMELOGENIN"/>
    <property type="match status" value="1"/>
</dbReference>
<dbReference type="Pfam" id="PF24883">
    <property type="entry name" value="NPHP3_N"/>
    <property type="match status" value="1"/>
</dbReference>
<dbReference type="AlphaFoldDB" id="A0A9W8JZL0"/>
<evidence type="ECO:0000259" key="2">
    <source>
        <dbReference type="PROSITE" id="PS50837"/>
    </source>
</evidence>